<protein>
    <recommendedName>
        <fullName evidence="4">RRM domain-containing protein</fullName>
    </recommendedName>
</protein>
<evidence type="ECO:0000313" key="5">
    <source>
        <dbReference type="EMBL" id="KAL3693582.1"/>
    </source>
</evidence>
<evidence type="ECO:0000256" key="2">
    <source>
        <dbReference type="ARBA" id="ARBA00022884"/>
    </source>
</evidence>
<dbReference type="SUPFAM" id="SSF54928">
    <property type="entry name" value="RNA-binding domain, RBD"/>
    <property type="match status" value="3"/>
</dbReference>
<dbReference type="Gene3D" id="3.30.70.330">
    <property type="match status" value="3"/>
</dbReference>
<gene>
    <name evidence="5" type="ORF">R1sor_007233</name>
</gene>
<evidence type="ECO:0000259" key="4">
    <source>
        <dbReference type="PROSITE" id="PS50102"/>
    </source>
</evidence>
<dbReference type="Proteomes" id="UP001633002">
    <property type="component" value="Unassembled WGS sequence"/>
</dbReference>
<dbReference type="InterPro" id="IPR012677">
    <property type="entry name" value="Nucleotide-bd_a/b_plait_sf"/>
</dbReference>
<feature type="domain" description="RRM" evidence="4">
    <location>
        <begin position="189"/>
        <end position="266"/>
    </location>
</feature>
<dbReference type="EMBL" id="JBJQOH010000003">
    <property type="protein sequence ID" value="KAL3693582.1"/>
    <property type="molecule type" value="Genomic_DNA"/>
</dbReference>
<dbReference type="InterPro" id="IPR050666">
    <property type="entry name" value="ESRP"/>
</dbReference>
<sequence length="533" mass="57250">MHTRSVQFLFSAADCALLQACCVSFLLGNIQRPAKIGEQRLRGLGYLVASMAGIGGLVGGSALDDELKRSNVVRLRGLPFSASETDIADFFKGLDMGPDGVVICVNFQGRSTGQAYVQFANAELANKALERNRQHIGSRYIEVFKGHPADMQGALRMVGRGSGTVNGGGNLLNTGIPGMCGSPDMRYSGVVRMRGMPYSCTTADITAFFKGMQVVPDGIFLCTHADGRPTGEAFVEFVNEETASRAMQLHREPMGSRYVELFRSTKGEMMTAVQQRMYGMFSGVGGFSQFGAVSQIPGMMGTFGVQSLTGMNLAAMQAAGLGGMSSLQSLGDTSEQVCIKMRGLPYNAGQREIMEFFEGYNIIPNGIHIVMGATDRPTGEAFVEFMSPDETQRAMERHRQNIGSRYIELFRATKSEMLLAMGGLSSFGMAQALDPSVQLLLLQQQSLDCRIEQVQAAAGAFGITGLMGTQGAGAWTDMQQAAAAAASFYQRQAGLTGSAGAMTFEPPSSKIRGLPYRTSVRKLRCCFSFGYIA</sequence>
<dbReference type="GO" id="GO:0003723">
    <property type="term" value="F:RNA binding"/>
    <property type="evidence" value="ECO:0007669"/>
    <property type="project" value="UniProtKB-UniRule"/>
</dbReference>
<reference evidence="5 6" key="1">
    <citation type="submission" date="2024-09" db="EMBL/GenBank/DDBJ databases">
        <title>Chromosome-scale assembly of Riccia sorocarpa.</title>
        <authorList>
            <person name="Paukszto L."/>
        </authorList>
    </citation>
    <scope>NUCLEOTIDE SEQUENCE [LARGE SCALE GENOMIC DNA]</scope>
    <source>
        <strain evidence="5">LP-2024</strain>
        <tissue evidence="5">Aerial parts of the thallus</tissue>
    </source>
</reference>
<evidence type="ECO:0000256" key="1">
    <source>
        <dbReference type="ARBA" id="ARBA00022737"/>
    </source>
</evidence>
<accession>A0ABD3HTD3</accession>
<evidence type="ECO:0000313" key="6">
    <source>
        <dbReference type="Proteomes" id="UP001633002"/>
    </source>
</evidence>
<dbReference type="CDD" id="cd12508">
    <property type="entry name" value="RRM2_ESRPs_Fusilli"/>
    <property type="match status" value="1"/>
</dbReference>
<evidence type="ECO:0000256" key="3">
    <source>
        <dbReference type="PROSITE-ProRule" id="PRU00176"/>
    </source>
</evidence>
<dbReference type="SMART" id="SM00360">
    <property type="entry name" value="RRM"/>
    <property type="match status" value="3"/>
</dbReference>
<dbReference type="PANTHER" id="PTHR13976">
    <property type="entry name" value="HETEROGENEOUS NUCLEAR RIBONUCLEOPROTEIN-RELATED"/>
    <property type="match status" value="1"/>
</dbReference>
<keyword evidence="6" id="KW-1185">Reference proteome</keyword>
<keyword evidence="2 3" id="KW-0694">RNA-binding</keyword>
<dbReference type="InterPro" id="IPR000504">
    <property type="entry name" value="RRM_dom"/>
</dbReference>
<dbReference type="CDD" id="cd12254">
    <property type="entry name" value="RRM_hnRNPH_ESRPs_RBM12_like"/>
    <property type="match status" value="1"/>
</dbReference>
<dbReference type="Pfam" id="PF00076">
    <property type="entry name" value="RRM_1"/>
    <property type="match status" value="3"/>
</dbReference>
<comment type="caution">
    <text evidence="5">The sequence shown here is derived from an EMBL/GenBank/DDBJ whole genome shotgun (WGS) entry which is preliminary data.</text>
</comment>
<name>A0ABD3HTD3_9MARC</name>
<feature type="domain" description="RRM" evidence="4">
    <location>
        <begin position="337"/>
        <end position="414"/>
    </location>
</feature>
<dbReference type="PROSITE" id="PS50102">
    <property type="entry name" value="RRM"/>
    <property type="match status" value="3"/>
</dbReference>
<dbReference type="AlphaFoldDB" id="A0ABD3HTD3"/>
<organism evidence="5 6">
    <name type="scientific">Riccia sorocarpa</name>
    <dbReference type="NCBI Taxonomy" id="122646"/>
    <lineage>
        <taxon>Eukaryota</taxon>
        <taxon>Viridiplantae</taxon>
        <taxon>Streptophyta</taxon>
        <taxon>Embryophyta</taxon>
        <taxon>Marchantiophyta</taxon>
        <taxon>Marchantiopsida</taxon>
        <taxon>Marchantiidae</taxon>
        <taxon>Marchantiales</taxon>
        <taxon>Ricciaceae</taxon>
        <taxon>Riccia</taxon>
    </lineage>
</organism>
<proteinExistence type="predicted"/>
<keyword evidence="1" id="KW-0677">Repeat</keyword>
<dbReference type="InterPro" id="IPR035979">
    <property type="entry name" value="RBD_domain_sf"/>
</dbReference>
<feature type="domain" description="RRM" evidence="4">
    <location>
        <begin position="71"/>
        <end position="148"/>
    </location>
</feature>